<evidence type="ECO:0000313" key="1">
    <source>
        <dbReference type="EMBL" id="KAE8100810.1"/>
    </source>
</evidence>
<dbReference type="AlphaFoldDB" id="A0A5N6RRN6"/>
<dbReference type="Proteomes" id="UP000327013">
    <property type="component" value="Chromosome 7"/>
</dbReference>
<accession>A0A5N6RRN6</accession>
<gene>
    <name evidence="1" type="ORF">FH972_018665</name>
</gene>
<dbReference type="EMBL" id="CM017327">
    <property type="protein sequence ID" value="KAE8100810.1"/>
    <property type="molecule type" value="Genomic_DNA"/>
</dbReference>
<name>A0A5N6RRN6_9ROSI</name>
<reference evidence="1 2" key="1">
    <citation type="submission" date="2019-06" db="EMBL/GenBank/DDBJ databases">
        <title>A chromosomal-level reference genome of Carpinus fangiana (Coryloideae, Betulaceae).</title>
        <authorList>
            <person name="Yang X."/>
            <person name="Wang Z."/>
            <person name="Zhang L."/>
            <person name="Hao G."/>
            <person name="Liu J."/>
            <person name="Yang Y."/>
        </authorList>
    </citation>
    <scope>NUCLEOTIDE SEQUENCE [LARGE SCALE GENOMIC DNA]</scope>
    <source>
        <strain evidence="1">Cfa_2016G</strain>
        <tissue evidence="1">Leaf</tissue>
    </source>
</reference>
<organism evidence="1 2">
    <name type="scientific">Carpinus fangiana</name>
    <dbReference type="NCBI Taxonomy" id="176857"/>
    <lineage>
        <taxon>Eukaryota</taxon>
        <taxon>Viridiplantae</taxon>
        <taxon>Streptophyta</taxon>
        <taxon>Embryophyta</taxon>
        <taxon>Tracheophyta</taxon>
        <taxon>Spermatophyta</taxon>
        <taxon>Magnoliopsida</taxon>
        <taxon>eudicotyledons</taxon>
        <taxon>Gunneridae</taxon>
        <taxon>Pentapetalae</taxon>
        <taxon>rosids</taxon>
        <taxon>fabids</taxon>
        <taxon>Fagales</taxon>
        <taxon>Betulaceae</taxon>
        <taxon>Carpinus</taxon>
    </lineage>
</organism>
<sequence>MTTNSTKRLNFCKPKPLQPLEYQKRKIPARIKKGCISWKRIRFHGGSVQNQGEERSFVDFYLKGGEKGGEQVAPVATTAFALAANTLKP</sequence>
<protein>
    <submittedName>
        <fullName evidence="1">Uncharacterized protein</fullName>
    </submittedName>
</protein>
<keyword evidence="2" id="KW-1185">Reference proteome</keyword>
<proteinExistence type="predicted"/>
<evidence type="ECO:0000313" key="2">
    <source>
        <dbReference type="Proteomes" id="UP000327013"/>
    </source>
</evidence>